<dbReference type="Pfam" id="PF11191">
    <property type="entry name" value="DUF2782"/>
    <property type="match status" value="1"/>
</dbReference>
<proteinExistence type="predicted"/>
<dbReference type="RefSeq" id="WP_140655845.1">
    <property type="nucleotide sequence ID" value="NZ_RCZB01000008.1"/>
</dbReference>
<comment type="caution">
    <text evidence="3">The sequence shown here is derived from an EMBL/GenBank/DDBJ whole genome shotgun (WGS) entry which is preliminary data.</text>
</comment>
<feature type="region of interest" description="Disordered" evidence="1">
    <location>
        <begin position="70"/>
        <end position="95"/>
    </location>
</feature>
<dbReference type="InterPro" id="IPR021357">
    <property type="entry name" value="DUF2782"/>
</dbReference>
<sequence length="169" mass="17902">MKTAVLLVAASALFVSGVFAQSSPSTNVPPPPGIHDPGVTAVTPPVRHAAHATTAPKHQSLDLKPQALPAMRDNGAAPAGRDKALPQIRVRQDGDNSIQEYSRNGRVYMVVVTPKNGIEQTYMVDPEGRLVDEHGKKPVGPVMYKVLEWGKSKPPAEDSATPAQDDGGN</sequence>
<dbReference type="AlphaFoldDB" id="A0A502BUW4"/>
<dbReference type="OrthoDB" id="5296182at2"/>
<evidence type="ECO:0000256" key="2">
    <source>
        <dbReference type="SAM" id="SignalP"/>
    </source>
</evidence>
<gene>
    <name evidence="3" type="ORF">EAH88_18075</name>
</gene>
<name>A0A502BUW4_9GAMM</name>
<feature type="signal peptide" evidence="2">
    <location>
        <begin position="1"/>
        <end position="20"/>
    </location>
</feature>
<evidence type="ECO:0000256" key="1">
    <source>
        <dbReference type="SAM" id="MobiDB-lite"/>
    </source>
</evidence>
<protein>
    <submittedName>
        <fullName evidence="3">DUF2782 domain-containing protein</fullName>
    </submittedName>
</protein>
<evidence type="ECO:0000313" key="4">
    <source>
        <dbReference type="Proteomes" id="UP000319486"/>
    </source>
</evidence>
<dbReference type="Gene3D" id="2.20.130.30">
    <property type="entry name" value="Protein of unknown function DUF2782"/>
    <property type="match status" value="1"/>
</dbReference>
<dbReference type="EMBL" id="RCZO01000014">
    <property type="protein sequence ID" value="TPG04323.1"/>
    <property type="molecule type" value="Genomic_DNA"/>
</dbReference>
<feature type="region of interest" description="Disordered" evidence="1">
    <location>
        <begin position="149"/>
        <end position="169"/>
    </location>
</feature>
<dbReference type="Proteomes" id="UP000319486">
    <property type="component" value="Unassembled WGS sequence"/>
</dbReference>
<accession>A0A502BUW4</accession>
<organism evidence="3 4">
    <name type="scientific">Rhodanobacter glycinis</name>
    <dbReference type="NCBI Taxonomy" id="582702"/>
    <lineage>
        <taxon>Bacteria</taxon>
        <taxon>Pseudomonadati</taxon>
        <taxon>Pseudomonadota</taxon>
        <taxon>Gammaproteobacteria</taxon>
        <taxon>Lysobacterales</taxon>
        <taxon>Rhodanobacteraceae</taxon>
        <taxon>Rhodanobacter</taxon>
    </lineage>
</organism>
<feature type="compositionally biased region" description="Basic and acidic residues" evidence="1">
    <location>
        <begin position="80"/>
        <end position="94"/>
    </location>
</feature>
<feature type="chain" id="PRO_5030107190" evidence="2">
    <location>
        <begin position="21"/>
        <end position="169"/>
    </location>
</feature>
<evidence type="ECO:0000313" key="3">
    <source>
        <dbReference type="EMBL" id="TPG04323.1"/>
    </source>
</evidence>
<keyword evidence="2" id="KW-0732">Signal</keyword>
<keyword evidence="4" id="KW-1185">Reference proteome</keyword>
<reference evidence="3 4" key="1">
    <citation type="journal article" date="2019" name="Environ. Microbiol.">
        <title>Species interactions and distinct microbial communities in high Arctic permafrost affected cryosols are associated with the CH4 and CO2 gas fluxes.</title>
        <authorList>
            <person name="Altshuler I."/>
            <person name="Hamel J."/>
            <person name="Turney S."/>
            <person name="Magnuson E."/>
            <person name="Levesque R."/>
            <person name="Greer C."/>
            <person name="Whyte L.G."/>
        </authorList>
    </citation>
    <scope>NUCLEOTIDE SEQUENCE [LARGE SCALE GENOMIC DNA]</scope>
    <source>
        <strain evidence="3 4">S13Y</strain>
    </source>
</reference>